<accession>A0A6J7WA46</accession>
<name>A0A6J7WA46_9CAUD</name>
<dbReference type="Pfam" id="PF19512">
    <property type="entry name" value="DUF6046"/>
    <property type="match status" value="1"/>
</dbReference>
<feature type="domain" description="DUF6046" evidence="1">
    <location>
        <begin position="110"/>
        <end position="222"/>
    </location>
</feature>
<organism evidence="3">
    <name type="scientific">uncultured Caudovirales phage</name>
    <dbReference type="NCBI Taxonomy" id="2100421"/>
    <lineage>
        <taxon>Viruses</taxon>
        <taxon>Duplodnaviria</taxon>
        <taxon>Heunggongvirae</taxon>
        <taxon>Uroviricota</taxon>
        <taxon>Caudoviricetes</taxon>
        <taxon>Peduoviridae</taxon>
        <taxon>Maltschvirus</taxon>
        <taxon>Maltschvirus maltsch</taxon>
    </lineage>
</organism>
<dbReference type="EMBL" id="LR796194">
    <property type="protein sequence ID" value="CAB4126192.1"/>
    <property type="molecule type" value="Genomic_DNA"/>
</dbReference>
<dbReference type="InterPro" id="IPR046109">
    <property type="entry name" value="DUF6046"/>
</dbReference>
<reference evidence="3" key="1">
    <citation type="submission" date="2020-05" db="EMBL/GenBank/DDBJ databases">
        <authorList>
            <person name="Chiriac C."/>
            <person name="Salcher M."/>
            <person name="Ghai R."/>
            <person name="Kavagutti S V."/>
        </authorList>
    </citation>
    <scope>NUCLEOTIDE SEQUENCE</scope>
</reference>
<dbReference type="EMBL" id="LR798204">
    <property type="protein sequence ID" value="CAB5171044.1"/>
    <property type="molecule type" value="Genomic_DNA"/>
</dbReference>
<evidence type="ECO:0000313" key="2">
    <source>
        <dbReference type="EMBL" id="CAB4126192.1"/>
    </source>
</evidence>
<proteinExistence type="predicted"/>
<protein>
    <recommendedName>
        <fullName evidence="1">DUF6046 domain-containing protein</fullName>
    </recommendedName>
</protein>
<sequence length="228" mass="25054">MSLINFQGGFNLTGAALKLARYYNLHNVAVINVKNSNPYDGQIPASNKGVQPIYGLSSLGTPIYSDLLLKGCSYTDNLTGNLIVLPNDRVSKNGAAAGDYKNGYYQELETVLITIEQPIRIVKTEIQGRDGTVKEYIGKDDAKLTINGIITGTNGVYPTGEVTRLKKWLDAPISKELTAWWLNQLGISQIVVESYNLPQMEGGISYQMFTINAISDMPIELKEIMTNV</sequence>
<gene>
    <name evidence="3" type="ORF">UFOVP153_56</name>
    <name evidence="2" type="ORF">UFOVP69_2</name>
</gene>
<evidence type="ECO:0000259" key="1">
    <source>
        <dbReference type="Pfam" id="PF19512"/>
    </source>
</evidence>
<evidence type="ECO:0000313" key="3">
    <source>
        <dbReference type="EMBL" id="CAB5171044.1"/>
    </source>
</evidence>